<comment type="caution">
    <text evidence="3">The sequence shown here is derived from an EMBL/GenBank/DDBJ whole genome shotgun (WGS) entry which is preliminary data.</text>
</comment>
<proteinExistence type="predicted"/>
<dbReference type="EMBL" id="JBHUIY010000039">
    <property type="protein sequence ID" value="MFD2235208.1"/>
    <property type="molecule type" value="Genomic_DNA"/>
</dbReference>
<keyword evidence="4" id="KW-1185">Reference proteome</keyword>
<dbReference type="Pfam" id="PF01230">
    <property type="entry name" value="HIT"/>
    <property type="match status" value="1"/>
</dbReference>
<dbReference type="Proteomes" id="UP001597296">
    <property type="component" value="Unassembled WGS sequence"/>
</dbReference>
<organism evidence="3 4">
    <name type="scientific">Phaeospirillum tilakii</name>
    <dbReference type="NCBI Taxonomy" id="741673"/>
    <lineage>
        <taxon>Bacteria</taxon>
        <taxon>Pseudomonadati</taxon>
        <taxon>Pseudomonadota</taxon>
        <taxon>Alphaproteobacteria</taxon>
        <taxon>Rhodospirillales</taxon>
        <taxon>Rhodospirillaceae</taxon>
        <taxon>Phaeospirillum</taxon>
    </lineage>
</organism>
<dbReference type="InterPro" id="IPR001310">
    <property type="entry name" value="Histidine_triad_HIT"/>
</dbReference>
<accession>A0ABW5CGK8</accession>
<feature type="short sequence motif" description="Histidine triad motif" evidence="1">
    <location>
        <begin position="102"/>
        <end position="106"/>
    </location>
</feature>
<dbReference type="InterPro" id="IPR011146">
    <property type="entry name" value="HIT-like"/>
</dbReference>
<dbReference type="PRINTS" id="PR00332">
    <property type="entry name" value="HISTRIAD"/>
</dbReference>
<evidence type="ECO:0000313" key="4">
    <source>
        <dbReference type="Proteomes" id="UP001597296"/>
    </source>
</evidence>
<sequence length="121" mass="13241">MGYDDNNVFARILRGEIPCRKVHEDEHTLAFHDINPQAPVHILVIPKGRYVSIVDFTANASEAEIAALFRAVTKVAEIAGVTTEGWRLLANIGINGGQEVPHLHIHVFGGRKLGPMLTKPA</sequence>
<dbReference type="InterPro" id="IPR036265">
    <property type="entry name" value="HIT-like_sf"/>
</dbReference>
<dbReference type="RefSeq" id="WP_377318173.1">
    <property type="nucleotide sequence ID" value="NZ_JBHUIY010000039.1"/>
</dbReference>
<protein>
    <submittedName>
        <fullName evidence="3">Histidine triad nucleotide-binding protein</fullName>
    </submittedName>
</protein>
<dbReference type="InterPro" id="IPR019808">
    <property type="entry name" value="Histidine_triad_CS"/>
</dbReference>
<feature type="domain" description="HIT" evidence="2">
    <location>
        <begin position="8"/>
        <end position="118"/>
    </location>
</feature>
<dbReference type="PANTHER" id="PTHR23089">
    <property type="entry name" value="HISTIDINE TRIAD HIT PROTEIN"/>
    <property type="match status" value="1"/>
</dbReference>
<evidence type="ECO:0000256" key="1">
    <source>
        <dbReference type="PROSITE-ProRule" id="PRU00464"/>
    </source>
</evidence>
<dbReference type="PROSITE" id="PS51084">
    <property type="entry name" value="HIT_2"/>
    <property type="match status" value="1"/>
</dbReference>
<reference evidence="4" key="1">
    <citation type="journal article" date="2019" name="Int. J. Syst. Evol. Microbiol.">
        <title>The Global Catalogue of Microorganisms (GCM) 10K type strain sequencing project: providing services to taxonomists for standard genome sequencing and annotation.</title>
        <authorList>
            <consortium name="The Broad Institute Genomics Platform"/>
            <consortium name="The Broad Institute Genome Sequencing Center for Infectious Disease"/>
            <person name="Wu L."/>
            <person name="Ma J."/>
        </authorList>
    </citation>
    <scope>NUCLEOTIDE SEQUENCE [LARGE SCALE GENOMIC DNA]</scope>
    <source>
        <strain evidence="4">KCTC 15012</strain>
    </source>
</reference>
<evidence type="ECO:0000313" key="3">
    <source>
        <dbReference type="EMBL" id="MFD2235208.1"/>
    </source>
</evidence>
<gene>
    <name evidence="3" type="ORF">ACFSNB_15470</name>
</gene>
<dbReference type="Gene3D" id="3.30.428.10">
    <property type="entry name" value="HIT-like"/>
    <property type="match status" value="1"/>
</dbReference>
<dbReference type="PROSITE" id="PS00892">
    <property type="entry name" value="HIT_1"/>
    <property type="match status" value="1"/>
</dbReference>
<name>A0ABW5CGK8_9PROT</name>
<dbReference type="CDD" id="cd01276">
    <property type="entry name" value="PKCI_related"/>
    <property type="match status" value="1"/>
</dbReference>
<evidence type="ECO:0000259" key="2">
    <source>
        <dbReference type="PROSITE" id="PS51084"/>
    </source>
</evidence>
<dbReference type="SUPFAM" id="SSF54197">
    <property type="entry name" value="HIT-like"/>
    <property type="match status" value="1"/>
</dbReference>